<gene>
    <name evidence="2" type="ORF">CDAR_218191</name>
</gene>
<evidence type="ECO:0000313" key="3">
    <source>
        <dbReference type="Proteomes" id="UP001054837"/>
    </source>
</evidence>
<evidence type="ECO:0000256" key="1">
    <source>
        <dbReference type="SAM" id="MobiDB-lite"/>
    </source>
</evidence>
<dbReference type="EMBL" id="BPLQ01005796">
    <property type="protein sequence ID" value="GIY17244.1"/>
    <property type="molecule type" value="Genomic_DNA"/>
</dbReference>
<evidence type="ECO:0000313" key="2">
    <source>
        <dbReference type="EMBL" id="GIY17244.1"/>
    </source>
</evidence>
<comment type="caution">
    <text evidence="2">The sequence shown here is derived from an EMBL/GenBank/DDBJ whole genome shotgun (WGS) entry which is preliminary data.</text>
</comment>
<protein>
    <submittedName>
        <fullName evidence="2">Uncharacterized protein</fullName>
    </submittedName>
</protein>
<dbReference type="Proteomes" id="UP001054837">
    <property type="component" value="Unassembled WGS sequence"/>
</dbReference>
<keyword evidence="3" id="KW-1185">Reference proteome</keyword>
<accession>A0AAV4R9F6</accession>
<sequence length="116" mass="12810">MLLAVLIQTKFKWTLPKHLQSHNYHSSLIPITNKGTVDFLQTIPRKKEEVKEHLVSPPNTPTKLGGGGGAFFRPRISREIGPAACTKTRGNGKPITRKYPLQGDEPESISLGAIVR</sequence>
<feature type="region of interest" description="Disordered" evidence="1">
    <location>
        <begin position="49"/>
        <end position="116"/>
    </location>
</feature>
<organism evidence="2 3">
    <name type="scientific">Caerostris darwini</name>
    <dbReference type="NCBI Taxonomy" id="1538125"/>
    <lineage>
        <taxon>Eukaryota</taxon>
        <taxon>Metazoa</taxon>
        <taxon>Ecdysozoa</taxon>
        <taxon>Arthropoda</taxon>
        <taxon>Chelicerata</taxon>
        <taxon>Arachnida</taxon>
        <taxon>Araneae</taxon>
        <taxon>Araneomorphae</taxon>
        <taxon>Entelegynae</taxon>
        <taxon>Araneoidea</taxon>
        <taxon>Araneidae</taxon>
        <taxon>Caerostris</taxon>
    </lineage>
</organism>
<name>A0AAV4R9F6_9ARAC</name>
<reference evidence="2 3" key="1">
    <citation type="submission" date="2021-06" db="EMBL/GenBank/DDBJ databases">
        <title>Caerostris darwini draft genome.</title>
        <authorList>
            <person name="Kono N."/>
            <person name="Arakawa K."/>
        </authorList>
    </citation>
    <scope>NUCLEOTIDE SEQUENCE [LARGE SCALE GENOMIC DNA]</scope>
</reference>
<dbReference type="AlphaFoldDB" id="A0AAV4R9F6"/>
<proteinExistence type="predicted"/>